<keyword evidence="1" id="KW-0238">DNA-binding</keyword>
<dbReference type="SUPFAM" id="SSF46955">
    <property type="entry name" value="Putative DNA-binding domain"/>
    <property type="match status" value="1"/>
</dbReference>
<accession>A0A381TQY2</accession>
<dbReference type="GO" id="GO:0003677">
    <property type="term" value="F:DNA binding"/>
    <property type="evidence" value="ECO:0007669"/>
    <property type="project" value="UniProtKB-KW"/>
</dbReference>
<dbReference type="InterPro" id="IPR047057">
    <property type="entry name" value="MerR_fam"/>
</dbReference>
<dbReference type="InterPro" id="IPR000551">
    <property type="entry name" value="MerR-type_HTH_dom"/>
</dbReference>
<dbReference type="PROSITE" id="PS50937">
    <property type="entry name" value="HTH_MERR_2"/>
    <property type="match status" value="1"/>
</dbReference>
<dbReference type="CDD" id="cd00592">
    <property type="entry name" value="HTH_MerR-like"/>
    <property type="match status" value="1"/>
</dbReference>
<evidence type="ECO:0000313" key="3">
    <source>
        <dbReference type="EMBL" id="SVA18465.1"/>
    </source>
</evidence>
<evidence type="ECO:0000259" key="2">
    <source>
        <dbReference type="PROSITE" id="PS50937"/>
    </source>
</evidence>
<evidence type="ECO:0000256" key="1">
    <source>
        <dbReference type="ARBA" id="ARBA00023125"/>
    </source>
</evidence>
<dbReference type="InterPro" id="IPR009061">
    <property type="entry name" value="DNA-bd_dom_put_sf"/>
</dbReference>
<dbReference type="Gene3D" id="1.10.1660.10">
    <property type="match status" value="1"/>
</dbReference>
<organism evidence="3">
    <name type="scientific">marine metagenome</name>
    <dbReference type="NCBI Taxonomy" id="408172"/>
    <lineage>
        <taxon>unclassified sequences</taxon>
        <taxon>metagenomes</taxon>
        <taxon>ecological metagenomes</taxon>
    </lineage>
</organism>
<dbReference type="AlphaFoldDB" id="A0A381TQY2"/>
<dbReference type="SMART" id="SM00422">
    <property type="entry name" value="HTH_MERR"/>
    <property type="match status" value="1"/>
</dbReference>
<feature type="domain" description="HTH merR-type" evidence="2">
    <location>
        <begin position="6"/>
        <end position="80"/>
    </location>
</feature>
<name>A0A381TQY2_9ZZZZ</name>
<dbReference type="Pfam" id="PF13411">
    <property type="entry name" value="MerR_1"/>
    <property type="match status" value="1"/>
</dbReference>
<dbReference type="PANTHER" id="PTHR30204">
    <property type="entry name" value="REDOX-CYCLING DRUG-SENSING TRANSCRIPTIONAL ACTIVATOR SOXR"/>
    <property type="match status" value="1"/>
</dbReference>
<gene>
    <name evidence="3" type="ORF">METZ01_LOCUS71319</name>
</gene>
<proteinExistence type="predicted"/>
<protein>
    <recommendedName>
        <fullName evidence="2">HTH merR-type domain-containing protein</fullName>
    </recommendedName>
</protein>
<reference evidence="3" key="1">
    <citation type="submission" date="2018-05" db="EMBL/GenBank/DDBJ databases">
        <authorList>
            <person name="Lanie J.A."/>
            <person name="Ng W.-L."/>
            <person name="Kazmierczak K.M."/>
            <person name="Andrzejewski T.M."/>
            <person name="Davidsen T.M."/>
            <person name="Wayne K.J."/>
            <person name="Tettelin H."/>
            <person name="Glass J.I."/>
            <person name="Rusch D."/>
            <person name="Podicherti R."/>
            <person name="Tsui H.-C.T."/>
            <person name="Winkler M.E."/>
        </authorList>
    </citation>
    <scope>NUCLEOTIDE SEQUENCE</scope>
</reference>
<sequence>MTGNTALTIGEVIERLSEEFPDITVSKVRFLESQGLVEPGRTPSGYRQFSTGDVDLLRWVLRQQREHFLPLKVIRKVLEGTGGRVPEPDGEVDESEVSPFRERGRSRRFVGSVSVSLEELAVTGGVDPAVVAQLERLGLLVGHEAGSAIVYDGEALHVVRLVARFLELGVDTRHLRMFLVGAQREAGVLEQALLPRLRGDDRSRREVRAQLDELVDAGSQLREI</sequence>
<feature type="non-terminal residue" evidence="3">
    <location>
        <position position="224"/>
    </location>
</feature>
<dbReference type="PANTHER" id="PTHR30204:SF89">
    <property type="entry name" value="HTH MERR-TYPE DOMAIN-CONTAINING PROTEIN"/>
    <property type="match status" value="1"/>
</dbReference>
<dbReference type="EMBL" id="UINC01005015">
    <property type="protein sequence ID" value="SVA18465.1"/>
    <property type="molecule type" value="Genomic_DNA"/>
</dbReference>
<dbReference type="GO" id="GO:0003700">
    <property type="term" value="F:DNA-binding transcription factor activity"/>
    <property type="evidence" value="ECO:0007669"/>
    <property type="project" value="InterPro"/>
</dbReference>